<dbReference type="EMBL" id="BAABME010001694">
    <property type="protein sequence ID" value="GAA0150982.1"/>
    <property type="molecule type" value="Genomic_DNA"/>
</dbReference>
<proteinExistence type="predicted"/>
<feature type="region of interest" description="Disordered" evidence="1">
    <location>
        <begin position="80"/>
        <end position="105"/>
    </location>
</feature>
<keyword evidence="3" id="KW-1185">Reference proteome</keyword>
<evidence type="ECO:0000313" key="2">
    <source>
        <dbReference type="EMBL" id="GAA0150982.1"/>
    </source>
</evidence>
<dbReference type="AlphaFoldDB" id="A0AAV3PGY5"/>
<gene>
    <name evidence="2" type="ORF">LIER_09799</name>
</gene>
<protein>
    <submittedName>
        <fullName evidence="2">Uncharacterized protein</fullName>
    </submittedName>
</protein>
<organism evidence="2 3">
    <name type="scientific">Lithospermum erythrorhizon</name>
    <name type="common">Purple gromwell</name>
    <name type="synonym">Lithospermum officinale var. erythrorhizon</name>
    <dbReference type="NCBI Taxonomy" id="34254"/>
    <lineage>
        <taxon>Eukaryota</taxon>
        <taxon>Viridiplantae</taxon>
        <taxon>Streptophyta</taxon>
        <taxon>Embryophyta</taxon>
        <taxon>Tracheophyta</taxon>
        <taxon>Spermatophyta</taxon>
        <taxon>Magnoliopsida</taxon>
        <taxon>eudicotyledons</taxon>
        <taxon>Gunneridae</taxon>
        <taxon>Pentapetalae</taxon>
        <taxon>asterids</taxon>
        <taxon>lamiids</taxon>
        <taxon>Boraginales</taxon>
        <taxon>Boraginaceae</taxon>
        <taxon>Boraginoideae</taxon>
        <taxon>Lithospermeae</taxon>
        <taxon>Lithospermum</taxon>
    </lineage>
</organism>
<reference evidence="2 3" key="1">
    <citation type="submission" date="2024-01" db="EMBL/GenBank/DDBJ databases">
        <title>The complete chloroplast genome sequence of Lithospermum erythrorhizon: insights into the phylogenetic relationship among Boraginaceae species and the maternal lineages of purple gromwells.</title>
        <authorList>
            <person name="Okada T."/>
            <person name="Watanabe K."/>
        </authorList>
    </citation>
    <scope>NUCLEOTIDE SEQUENCE [LARGE SCALE GENOMIC DNA]</scope>
</reference>
<sequence>MKRIPIAWALVEQSIKGLKSLLVMVVVMILESYSQSEFLSASAPPSFAPALPSSAPTLMLSFSESNFGIVVIIDSNNAKARSYDPKHDEDPASSGSVDAAMAANC</sequence>
<dbReference type="Proteomes" id="UP001454036">
    <property type="component" value="Unassembled WGS sequence"/>
</dbReference>
<name>A0AAV3PGY5_LITER</name>
<evidence type="ECO:0000313" key="3">
    <source>
        <dbReference type="Proteomes" id="UP001454036"/>
    </source>
</evidence>
<comment type="caution">
    <text evidence="2">The sequence shown here is derived from an EMBL/GenBank/DDBJ whole genome shotgun (WGS) entry which is preliminary data.</text>
</comment>
<feature type="compositionally biased region" description="Basic and acidic residues" evidence="1">
    <location>
        <begin position="81"/>
        <end position="90"/>
    </location>
</feature>
<evidence type="ECO:0000256" key="1">
    <source>
        <dbReference type="SAM" id="MobiDB-lite"/>
    </source>
</evidence>
<accession>A0AAV3PGY5</accession>